<evidence type="ECO:0008006" key="4">
    <source>
        <dbReference type="Google" id="ProtNLM"/>
    </source>
</evidence>
<evidence type="ECO:0000313" key="2">
    <source>
        <dbReference type="EMBL" id="GGU23852.1"/>
    </source>
</evidence>
<accession>A0ABQ2UDG1</accession>
<reference evidence="3" key="1">
    <citation type="journal article" date="2019" name="Int. J. Syst. Evol. Microbiol.">
        <title>The Global Catalogue of Microorganisms (GCM) 10K type strain sequencing project: providing services to taxonomists for standard genome sequencing and annotation.</title>
        <authorList>
            <consortium name="The Broad Institute Genomics Platform"/>
            <consortium name="The Broad Institute Genome Sequencing Center for Infectious Disease"/>
            <person name="Wu L."/>
            <person name="Ma J."/>
        </authorList>
    </citation>
    <scope>NUCLEOTIDE SEQUENCE [LARGE SCALE GENOMIC DNA]</scope>
    <source>
        <strain evidence="3">JCM 3296</strain>
    </source>
</reference>
<proteinExistence type="predicted"/>
<evidence type="ECO:0000313" key="3">
    <source>
        <dbReference type="Proteomes" id="UP000649573"/>
    </source>
</evidence>
<comment type="caution">
    <text evidence="2">The sequence shown here is derived from an EMBL/GenBank/DDBJ whole genome shotgun (WGS) entry which is preliminary data.</text>
</comment>
<name>A0ABQ2UDG1_9PSEU</name>
<sequence length="137" mass="14716">MRKVMVILPAVALSVLGLTSTAQAEQAPGCSSTVQIGSTGYVKKGSTIIASVKQFKGCGKNWAYTYVWDSWAAKPGSFSSSAEMVVNGRRDLSSTVNGTNDQDVWSKGTNTLTKCTRAYGEVWGDGNVYWGQTDERC</sequence>
<feature type="chain" id="PRO_5046494645" description="DUF2690 domain-containing protein" evidence="1">
    <location>
        <begin position="25"/>
        <end position="137"/>
    </location>
</feature>
<gene>
    <name evidence="2" type="ORF">GCM10010178_15040</name>
</gene>
<protein>
    <recommendedName>
        <fullName evidence="4">DUF2690 domain-containing protein</fullName>
    </recommendedName>
</protein>
<dbReference type="EMBL" id="BMRE01000003">
    <property type="protein sequence ID" value="GGU23852.1"/>
    <property type="molecule type" value="Genomic_DNA"/>
</dbReference>
<evidence type="ECO:0000256" key="1">
    <source>
        <dbReference type="SAM" id="SignalP"/>
    </source>
</evidence>
<keyword evidence="3" id="KW-1185">Reference proteome</keyword>
<keyword evidence="1" id="KW-0732">Signal</keyword>
<organism evidence="2 3">
    <name type="scientific">Lentzea flava</name>
    <dbReference type="NCBI Taxonomy" id="103732"/>
    <lineage>
        <taxon>Bacteria</taxon>
        <taxon>Bacillati</taxon>
        <taxon>Actinomycetota</taxon>
        <taxon>Actinomycetes</taxon>
        <taxon>Pseudonocardiales</taxon>
        <taxon>Pseudonocardiaceae</taxon>
        <taxon>Lentzea</taxon>
    </lineage>
</organism>
<dbReference type="Proteomes" id="UP000649573">
    <property type="component" value="Unassembled WGS sequence"/>
</dbReference>
<dbReference type="RefSeq" id="WP_189252846.1">
    <property type="nucleotide sequence ID" value="NZ_BMRE01000003.1"/>
</dbReference>
<feature type="signal peptide" evidence="1">
    <location>
        <begin position="1"/>
        <end position="24"/>
    </location>
</feature>